<evidence type="ECO:0000256" key="4">
    <source>
        <dbReference type="PROSITE-ProRule" id="PRU00433"/>
    </source>
</evidence>
<feature type="domain" description="Cytochrome c" evidence="6">
    <location>
        <begin position="17"/>
        <end position="110"/>
    </location>
</feature>
<evidence type="ECO:0000313" key="7">
    <source>
        <dbReference type="EMBL" id="MCG2579131.1"/>
    </source>
</evidence>
<accession>A0ABS9K7K0</accession>
<dbReference type="InterPro" id="IPR051459">
    <property type="entry name" value="Cytochrome_c-type_DH"/>
</dbReference>
<dbReference type="PANTHER" id="PTHR35008:SF8">
    <property type="entry name" value="ALCOHOL DEHYDROGENASE CYTOCHROME C SUBUNIT"/>
    <property type="match status" value="1"/>
</dbReference>
<organism evidence="7 8">
    <name type="scientific">Dechloromonas hankyongensis</name>
    <dbReference type="NCBI Taxonomy" id="2908002"/>
    <lineage>
        <taxon>Bacteria</taxon>
        <taxon>Pseudomonadati</taxon>
        <taxon>Pseudomonadota</taxon>
        <taxon>Betaproteobacteria</taxon>
        <taxon>Rhodocyclales</taxon>
        <taxon>Azonexaceae</taxon>
        <taxon>Dechloromonas</taxon>
    </lineage>
</organism>
<dbReference type="PANTHER" id="PTHR35008">
    <property type="entry name" value="BLL4482 PROTEIN-RELATED"/>
    <property type="match status" value="1"/>
</dbReference>
<dbReference type="RefSeq" id="WP_275712597.1">
    <property type="nucleotide sequence ID" value="NZ_JAKLTN010000009.1"/>
</dbReference>
<dbReference type="PROSITE" id="PS51007">
    <property type="entry name" value="CYTC"/>
    <property type="match status" value="1"/>
</dbReference>
<keyword evidence="2 4" id="KW-0479">Metal-binding</keyword>
<dbReference type="Gene3D" id="1.10.760.10">
    <property type="entry name" value="Cytochrome c-like domain"/>
    <property type="match status" value="1"/>
</dbReference>
<feature type="chain" id="PRO_5046387671" evidence="5">
    <location>
        <begin position="20"/>
        <end position="148"/>
    </location>
</feature>
<gene>
    <name evidence="7" type="ORF">LZ012_19245</name>
</gene>
<evidence type="ECO:0000256" key="3">
    <source>
        <dbReference type="ARBA" id="ARBA00023004"/>
    </source>
</evidence>
<evidence type="ECO:0000313" key="8">
    <source>
        <dbReference type="Proteomes" id="UP001165384"/>
    </source>
</evidence>
<comment type="caution">
    <text evidence="7">The sequence shown here is derived from an EMBL/GenBank/DDBJ whole genome shotgun (WGS) entry which is preliminary data.</text>
</comment>
<keyword evidence="3 4" id="KW-0408">Iron</keyword>
<keyword evidence="1 4" id="KW-0349">Heme</keyword>
<feature type="signal peptide" evidence="5">
    <location>
        <begin position="1"/>
        <end position="19"/>
    </location>
</feature>
<reference evidence="7" key="1">
    <citation type="submission" date="2022-01" db="EMBL/GenBank/DDBJ databases">
        <authorList>
            <person name="Jo J.-H."/>
            <person name="Im W.-T."/>
        </authorList>
    </citation>
    <scope>NUCLEOTIDE SEQUENCE</scope>
    <source>
        <strain evidence="7">XY25</strain>
    </source>
</reference>
<keyword evidence="5" id="KW-0732">Signal</keyword>
<dbReference type="SUPFAM" id="SSF46626">
    <property type="entry name" value="Cytochrome c"/>
    <property type="match status" value="1"/>
</dbReference>
<evidence type="ECO:0000256" key="2">
    <source>
        <dbReference type="ARBA" id="ARBA00022723"/>
    </source>
</evidence>
<keyword evidence="8" id="KW-1185">Reference proteome</keyword>
<sequence>MKRLMVAVACGLLAGVAVAQDGKAVYDANCAACHQPDGAGALGLAPPLAGTLGKRLAVPEGRKYLPGIVIAGLASKMESKGVLYEGIMPNWQQFSDAELAAVLNHVLTTFNTAELPADFTPIEADELAATRAKKPTAKELRAWRAASQ</sequence>
<protein>
    <submittedName>
        <fullName evidence="7">Cytochrome c</fullName>
    </submittedName>
</protein>
<name>A0ABS9K7K0_9RHOO</name>
<evidence type="ECO:0000259" key="6">
    <source>
        <dbReference type="PROSITE" id="PS51007"/>
    </source>
</evidence>
<dbReference type="EMBL" id="JAKLTN010000009">
    <property type="protein sequence ID" value="MCG2579131.1"/>
    <property type="molecule type" value="Genomic_DNA"/>
</dbReference>
<dbReference type="Proteomes" id="UP001165384">
    <property type="component" value="Unassembled WGS sequence"/>
</dbReference>
<evidence type="ECO:0000256" key="1">
    <source>
        <dbReference type="ARBA" id="ARBA00022617"/>
    </source>
</evidence>
<evidence type="ECO:0000256" key="5">
    <source>
        <dbReference type="SAM" id="SignalP"/>
    </source>
</evidence>
<dbReference type="InterPro" id="IPR009056">
    <property type="entry name" value="Cyt_c-like_dom"/>
</dbReference>
<dbReference type="Pfam" id="PF00034">
    <property type="entry name" value="Cytochrom_C"/>
    <property type="match status" value="1"/>
</dbReference>
<proteinExistence type="predicted"/>
<dbReference type="InterPro" id="IPR036909">
    <property type="entry name" value="Cyt_c-like_dom_sf"/>
</dbReference>